<evidence type="ECO:0000313" key="2">
    <source>
        <dbReference type="Proteomes" id="UP000316500"/>
    </source>
</evidence>
<accession>A0A558GPK5</accession>
<comment type="caution">
    <text evidence="1">The sequence shown here is derived from an EMBL/GenBank/DDBJ whole genome shotgun (WGS) entry which is preliminary data.</text>
</comment>
<gene>
    <name evidence="1" type="ORF">FQP90_20585</name>
</gene>
<dbReference type="OrthoDB" id="505641at2"/>
<organism evidence="1 2">
    <name type="scientific">Paenarthrobacter nitroguajacolicus</name>
    <name type="common">Arthrobacter nitroguajacolicus</name>
    <dbReference type="NCBI Taxonomy" id="211146"/>
    <lineage>
        <taxon>Bacteria</taxon>
        <taxon>Bacillati</taxon>
        <taxon>Actinomycetota</taxon>
        <taxon>Actinomycetes</taxon>
        <taxon>Micrococcales</taxon>
        <taxon>Micrococcaceae</taxon>
        <taxon>Paenarthrobacter</taxon>
    </lineage>
</organism>
<dbReference type="Proteomes" id="UP000316500">
    <property type="component" value="Unassembled WGS sequence"/>
</dbReference>
<dbReference type="AlphaFoldDB" id="A0A558GPK5"/>
<name>A0A558GPK5_PAENT</name>
<reference evidence="1 2" key="1">
    <citation type="submission" date="2019-07" db="EMBL/GenBank/DDBJ databases">
        <title>Diversity of Bacteria from Kongsfjorden, Arctic.</title>
        <authorList>
            <person name="Yu Y."/>
        </authorList>
    </citation>
    <scope>NUCLEOTIDE SEQUENCE [LARGE SCALE GENOMIC DNA]</scope>
    <source>
        <strain evidence="1 2">SM1928</strain>
    </source>
</reference>
<dbReference type="EMBL" id="VNFK01000022">
    <property type="protein sequence ID" value="TVU58766.1"/>
    <property type="molecule type" value="Genomic_DNA"/>
</dbReference>
<sequence length="352" mass="37985">MSVYYGKPEHAPQLKDIGVNVYQNAEHDGSTMASITNTGMLVIAGTEWSRTEVGSNTGVVGWDTYDECDMLGLGCSGSTYAQNLQQMQNKVAQIRGFNDGRFAFANYSKGILGTYWAPGLMDDFMAAVDAASVDNYMYARADLQDELNRTPAWPQGARTATSAAYGWQIDQMRKFQATPGNKPNWIFVESAKPFLNASNDRTIMPEQMEGAMWSGIIHEARGISIFQHNNNGQAGFGTYSLVQAPADRKAKIKAALAGIQALAPVLNTQSYVWNAGAAGTDTMLKAKDGSAYLFAGIGLNGTTGSKTFTLPAGITGSQVEVVGENRTIAVQGGKFTDSFANEYTHHVYKVTI</sequence>
<protein>
    <recommendedName>
        <fullName evidence="3">DUF4038 domain-containing protein</fullName>
    </recommendedName>
</protein>
<dbReference type="Gene3D" id="3.20.20.80">
    <property type="entry name" value="Glycosidases"/>
    <property type="match status" value="1"/>
</dbReference>
<proteinExistence type="predicted"/>
<evidence type="ECO:0008006" key="3">
    <source>
        <dbReference type="Google" id="ProtNLM"/>
    </source>
</evidence>
<evidence type="ECO:0000313" key="1">
    <source>
        <dbReference type="EMBL" id="TVU58766.1"/>
    </source>
</evidence>